<feature type="transmembrane region" description="Helical" evidence="6">
    <location>
        <begin position="144"/>
        <end position="170"/>
    </location>
</feature>
<dbReference type="Pfam" id="PF04138">
    <property type="entry name" value="GtrA_DPMS_TM"/>
    <property type="match status" value="1"/>
</dbReference>
<evidence type="ECO:0000256" key="3">
    <source>
        <dbReference type="ARBA" id="ARBA00022692"/>
    </source>
</evidence>
<name>A0A2M7UXS2_9BACT</name>
<accession>A0A2M7UXS2</accession>
<dbReference type="InterPro" id="IPR007267">
    <property type="entry name" value="GtrA_DPMS_TM"/>
</dbReference>
<feature type="domain" description="GtrA/DPMS transmembrane" evidence="7">
    <location>
        <begin position="68"/>
        <end position="202"/>
    </location>
</feature>
<dbReference type="GO" id="GO:0000271">
    <property type="term" value="P:polysaccharide biosynthetic process"/>
    <property type="evidence" value="ECO:0007669"/>
    <property type="project" value="InterPro"/>
</dbReference>
<dbReference type="PANTHER" id="PTHR38459">
    <property type="entry name" value="PROPHAGE BACTOPRENOL-LINKED GLUCOSE TRANSLOCASE HOMOLOG"/>
    <property type="match status" value="1"/>
</dbReference>
<dbReference type="InterPro" id="IPR051401">
    <property type="entry name" value="GtrA_CellWall_Glycosyl"/>
</dbReference>
<evidence type="ECO:0000256" key="5">
    <source>
        <dbReference type="ARBA" id="ARBA00023136"/>
    </source>
</evidence>
<gene>
    <name evidence="8" type="ORF">COX90_03380</name>
</gene>
<evidence type="ECO:0000259" key="7">
    <source>
        <dbReference type="Pfam" id="PF04138"/>
    </source>
</evidence>
<feature type="transmembrane region" description="Helical" evidence="6">
    <location>
        <begin position="33"/>
        <end position="54"/>
    </location>
</feature>
<comment type="caution">
    <text evidence="8">The sequence shown here is derived from an EMBL/GenBank/DDBJ whole genome shotgun (WGS) entry which is preliminary data.</text>
</comment>
<feature type="transmembrane region" description="Helical" evidence="6">
    <location>
        <begin position="176"/>
        <end position="195"/>
    </location>
</feature>
<dbReference type="AlphaFoldDB" id="A0A2M7UXS2"/>
<keyword evidence="4 6" id="KW-1133">Transmembrane helix</keyword>
<dbReference type="EMBL" id="PFPB01000062">
    <property type="protein sequence ID" value="PIZ88665.1"/>
    <property type="molecule type" value="Genomic_DNA"/>
</dbReference>
<organism evidence="8 9">
    <name type="scientific">Candidatus Nealsonbacteria bacterium CG_4_10_14_0_2_um_filter_38_17</name>
    <dbReference type="NCBI Taxonomy" id="1974680"/>
    <lineage>
        <taxon>Bacteria</taxon>
        <taxon>Candidatus Nealsoniibacteriota</taxon>
    </lineage>
</organism>
<protein>
    <recommendedName>
        <fullName evidence="7">GtrA/DPMS transmembrane domain-containing protein</fullName>
    </recommendedName>
</protein>
<sequence length="203" mass="22640">MDKLDIKLSLLVGVIIAILSFGILKNFGLQAKWVYFIWPILLPFLCLAGMWVAYQISKKIPFILQAAKFALVGAVNTVVDLGVLNLLILFTQITSGIYFSVFKGISFLVAVTNSYFWNKFWAFKKRGEAKAQTPEAKSKEFSQFMIVSIVGFLLNLGIAAFVVNIVGPQFGLNAKIWANMGAVAGTLFVMVWNFLGYKFIVFK</sequence>
<keyword evidence="5 6" id="KW-0472">Membrane</keyword>
<evidence type="ECO:0000256" key="2">
    <source>
        <dbReference type="ARBA" id="ARBA00009399"/>
    </source>
</evidence>
<keyword evidence="3 6" id="KW-0812">Transmembrane</keyword>
<reference evidence="9" key="1">
    <citation type="submission" date="2017-09" db="EMBL/GenBank/DDBJ databases">
        <title>Depth-based differentiation of microbial function through sediment-hosted aquifers and enrichment of novel symbionts in the deep terrestrial subsurface.</title>
        <authorList>
            <person name="Probst A.J."/>
            <person name="Ladd B."/>
            <person name="Jarett J.K."/>
            <person name="Geller-Mcgrath D.E."/>
            <person name="Sieber C.M.K."/>
            <person name="Emerson J.B."/>
            <person name="Anantharaman K."/>
            <person name="Thomas B.C."/>
            <person name="Malmstrom R."/>
            <person name="Stieglmeier M."/>
            <person name="Klingl A."/>
            <person name="Woyke T."/>
            <person name="Ryan C.M."/>
            <person name="Banfield J.F."/>
        </authorList>
    </citation>
    <scope>NUCLEOTIDE SEQUENCE [LARGE SCALE GENOMIC DNA]</scope>
</reference>
<feature type="transmembrane region" description="Helical" evidence="6">
    <location>
        <begin position="96"/>
        <end position="116"/>
    </location>
</feature>
<evidence type="ECO:0000256" key="4">
    <source>
        <dbReference type="ARBA" id="ARBA00022989"/>
    </source>
</evidence>
<evidence type="ECO:0000256" key="6">
    <source>
        <dbReference type="SAM" id="Phobius"/>
    </source>
</evidence>
<feature type="transmembrane region" description="Helical" evidence="6">
    <location>
        <begin position="7"/>
        <end position="27"/>
    </location>
</feature>
<feature type="transmembrane region" description="Helical" evidence="6">
    <location>
        <begin position="66"/>
        <end position="90"/>
    </location>
</feature>
<proteinExistence type="inferred from homology"/>
<comment type="subcellular location">
    <subcellularLocation>
        <location evidence="1">Membrane</location>
        <topology evidence="1">Multi-pass membrane protein</topology>
    </subcellularLocation>
</comment>
<dbReference type="GO" id="GO:0005886">
    <property type="term" value="C:plasma membrane"/>
    <property type="evidence" value="ECO:0007669"/>
    <property type="project" value="TreeGrafter"/>
</dbReference>
<dbReference type="Proteomes" id="UP000230760">
    <property type="component" value="Unassembled WGS sequence"/>
</dbReference>
<evidence type="ECO:0000313" key="9">
    <source>
        <dbReference type="Proteomes" id="UP000230760"/>
    </source>
</evidence>
<evidence type="ECO:0000313" key="8">
    <source>
        <dbReference type="EMBL" id="PIZ88665.1"/>
    </source>
</evidence>
<comment type="similarity">
    <text evidence="2">Belongs to the GtrA family.</text>
</comment>
<evidence type="ECO:0000256" key="1">
    <source>
        <dbReference type="ARBA" id="ARBA00004141"/>
    </source>
</evidence>
<dbReference type="PANTHER" id="PTHR38459:SF1">
    <property type="entry name" value="PROPHAGE BACTOPRENOL-LINKED GLUCOSE TRANSLOCASE HOMOLOG"/>
    <property type="match status" value="1"/>
</dbReference>